<evidence type="ECO:0000259" key="1">
    <source>
        <dbReference type="Pfam" id="PF04734"/>
    </source>
</evidence>
<proteinExistence type="predicted"/>
<keyword evidence="3" id="KW-1185">Reference proteome</keyword>
<evidence type="ECO:0000313" key="2">
    <source>
        <dbReference type="EMBL" id="MBY5956924.1"/>
    </source>
</evidence>
<comment type="caution">
    <text evidence="2">The sequence shown here is derived from an EMBL/GenBank/DDBJ whole genome shotgun (WGS) entry which is preliminary data.</text>
</comment>
<evidence type="ECO:0000313" key="3">
    <source>
        <dbReference type="Proteomes" id="UP000753961"/>
    </source>
</evidence>
<dbReference type="EMBL" id="JAHVHU010000002">
    <property type="protein sequence ID" value="MBY5956924.1"/>
    <property type="molecule type" value="Genomic_DNA"/>
</dbReference>
<accession>A0A953LBQ9</accession>
<dbReference type="RefSeq" id="WP_222578438.1">
    <property type="nucleotide sequence ID" value="NZ_JAHVHU010000002.1"/>
</dbReference>
<dbReference type="AlphaFoldDB" id="A0A953LBQ9"/>
<protein>
    <submittedName>
        <fullName evidence="2">Neutral/alkaline non-lysosomal ceramidase N-terminal domain-containing protein</fullName>
    </submittedName>
</protein>
<dbReference type="InterPro" id="IPR031329">
    <property type="entry name" value="NEUT/ALK_ceramidase_N"/>
</dbReference>
<dbReference type="Proteomes" id="UP000753961">
    <property type="component" value="Unassembled WGS sequence"/>
</dbReference>
<sequence length="465" mass="52948">MTDQTDFHRRDFLRLLTVLPWSALLRKQEEKESLRWKVGIGRRIITPKTKVWLAGYGYKRIPYGKVHDLYVKVVALKDASGSVVVLATTDHQGMSKTVYESIYQKVYQLFGVVRKRFMLTFSHNHSGPRLTEDLQDYYPVDESQEQLVDEYSDWMGDQIAEAVGEALDNWQDAYLYESTGTCTFAVNRRENVESEVEEIRATGQKLKGPVDHDVPVLAIKGSSGNLIAVLFGYACHPTTISYNTWSGDYPGFAQINLEKAYPGMAAMFFNACGGDQNPIPRRSMAYCKKYGSMLAQAVEAVLSGNMEPIRSHIGTGFEYVALKYEELATRETLLPIANGDRKLSARWARRMLKRLEEGVVFESHYDYPVQAWMLGKELLFIGIGGEAVVDYSLRFKKEYNQQTTWVCGYANQMAAYIPSRRVWEEGGYEGGPHLDEYGHPAWRWAGDVEERIARTVRNVVTQARQ</sequence>
<organism evidence="2 3">
    <name type="scientific">Membranihabitans marinus</name>
    <dbReference type="NCBI Taxonomy" id="1227546"/>
    <lineage>
        <taxon>Bacteria</taxon>
        <taxon>Pseudomonadati</taxon>
        <taxon>Bacteroidota</taxon>
        <taxon>Saprospiria</taxon>
        <taxon>Saprospirales</taxon>
        <taxon>Saprospiraceae</taxon>
        <taxon>Membranihabitans</taxon>
    </lineage>
</organism>
<dbReference type="Pfam" id="PF04734">
    <property type="entry name" value="Ceramidase_alk"/>
    <property type="match status" value="1"/>
</dbReference>
<gene>
    <name evidence="2" type="ORF">KUV50_02175</name>
</gene>
<reference evidence="2" key="1">
    <citation type="submission" date="2021-06" db="EMBL/GenBank/DDBJ databases">
        <title>44 bacteria genomes isolated from Dapeng, Shenzhen.</title>
        <authorList>
            <person name="Zheng W."/>
            <person name="Yu S."/>
            <person name="Huang Y."/>
        </authorList>
    </citation>
    <scope>NUCLEOTIDE SEQUENCE</scope>
    <source>
        <strain evidence="2">DP5N28-2</strain>
    </source>
</reference>
<name>A0A953LBQ9_9BACT</name>
<feature type="domain" description="Neutral/alkaline non-lysosomal ceramidase N-terminal" evidence="1">
    <location>
        <begin position="37"/>
        <end position="275"/>
    </location>
</feature>